<keyword evidence="2" id="KW-1185">Reference proteome</keyword>
<evidence type="ECO:0000313" key="1">
    <source>
        <dbReference type="EMBL" id="KAL0934598.1"/>
    </source>
</evidence>
<proteinExistence type="predicted"/>
<accession>A0ACC3YRM6</accession>
<protein>
    <submittedName>
        <fullName evidence="1">Rta1 domain-containing protein</fullName>
    </submittedName>
</protein>
<organism evidence="1 2">
    <name type="scientific">Colletotrichum truncatum</name>
    <name type="common">Anthracnose fungus</name>
    <name type="synonym">Colletotrichum capsici</name>
    <dbReference type="NCBI Taxonomy" id="5467"/>
    <lineage>
        <taxon>Eukaryota</taxon>
        <taxon>Fungi</taxon>
        <taxon>Dikarya</taxon>
        <taxon>Ascomycota</taxon>
        <taxon>Pezizomycotina</taxon>
        <taxon>Sordariomycetes</taxon>
        <taxon>Hypocreomycetidae</taxon>
        <taxon>Glomerellales</taxon>
        <taxon>Glomerellaceae</taxon>
        <taxon>Colletotrichum</taxon>
        <taxon>Colletotrichum truncatum species complex</taxon>
    </lineage>
</organism>
<comment type="caution">
    <text evidence="1">The sequence shown here is derived from an EMBL/GenBank/DDBJ whole genome shotgun (WGS) entry which is preliminary data.</text>
</comment>
<reference evidence="1 2" key="1">
    <citation type="journal article" date="2020" name="Phytopathology">
        <title>Genome Sequence Resources of Colletotrichum truncatum, C. plurivorum, C. musicola, and C. sojae: Four Species Pathogenic to Soybean (Glycine max).</title>
        <authorList>
            <person name="Rogerio F."/>
            <person name="Boufleur T.R."/>
            <person name="Ciampi-Guillardi M."/>
            <person name="Sukno S.A."/>
            <person name="Thon M.R."/>
            <person name="Massola Junior N.S."/>
            <person name="Baroncelli R."/>
        </authorList>
    </citation>
    <scope>NUCLEOTIDE SEQUENCE [LARGE SCALE GENOMIC DNA]</scope>
    <source>
        <strain evidence="1 2">CMES1059</strain>
    </source>
</reference>
<dbReference type="Proteomes" id="UP000805649">
    <property type="component" value="Unassembled WGS sequence"/>
</dbReference>
<evidence type="ECO:0000313" key="2">
    <source>
        <dbReference type="Proteomes" id="UP000805649"/>
    </source>
</evidence>
<name>A0ACC3YRM6_COLTU</name>
<gene>
    <name evidence="1" type="ORF">CTRU02_211397</name>
</gene>
<dbReference type="EMBL" id="VUJX02000007">
    <property type="protein sequence ID" value="KAL0934598.1"/>
    <property type="molecule type" value="Genomic_DNA"/>
</dbReference>
<sequence>MAILEPYKHGYYLWKYIPSIEAAATFCALFIIATGAICHQMIRNRAWFSIPLTVGGYMEVVGFACRAAAHNKTGKLMPYVIQQNNILLAPVLFAATIYMTLGRIIRNTGEENLSFIRPKRITRLFVTGDILSLAIQGGAAGLMVVGTHNQLAQAMVLTGLFLQIILFGIFCALAFVFDRRLRRYSTTVGLGDLQWDNMLRMLYVVCGLVMLRSIFRVVEYIMGVDGYLLSHEWPLYVFDAVPMLTVMFAFWRWFPTAAHRPTSLSSGTSMEILGPTK</sequence>